<keyword evidence="2" id="KW-1133">Transmembrane helix</keyword>
<evidence type="ECO:0000313" key="5">
    <source>
        <dbReference type="Proteomes" id="UP000633365"/>
    </source>
</evidence>
<feature type="compositionally biased region" description="Low complexity" evidence="1">
    <location>
        <begin position="29"/>
        <end position="80"/>
    </location>
</feature>
<organism evidence="4 5">
    <name type="scientific">Ruminococcus difficilis</name>
    <dbReference type="NCBI Taxonomy" id="2763069"/>
    <lineage>
        <taxon>Bacteria</taxon>
        <taxon>Bacillati</taxon>
        <taxon>Bacillota</taxon>
        <taxon>Clostridia</taxon>
        <taxon>Eubacteriales</taxon>
        <taxon>Oscillospiraceae</taxon>
        <taxon>Ruminococcus</taxon>
    </lineage>
</organism>
<dbReference type="Pfam" id="PF13240">
    <property type="entry name" value="Zn_Ribbon_1"/>
    <property type="match status" value="1"/>
</dbReference>
<dbReference type="RefSeq" id="WP_201427459.1">
    <property type="nucleotide sequence ID" value="NZ_JAEQMG010000068.1"/>
</dbReference>
<reference evidence="4" key="1">
    <citation type="submission" date="2021-01" db="EMBL/GenBank/DDBJ databases">
        <title>Genome public.</title>
        <authorList>
            <person name="Liu C."/>
            <person name="Sun Q."/>
        </authorList>
    </citation>
    <scope>NUCLEOTIDE SEQUENCE</scope>
    <source>
        <strain evidence="4">M6</strain>
    </source>
</reference>
<evidence type="ECO:0000256" key="2">
    <source>
        <dbReference type="SAM" id="Phobius"/>
    </source>
</evidence>
<sequence>MFCEKCGNPVNDNDKFCQKCGAPVKPLNAAPQQAPEAPQPEVQPMQAPEAPQPEVQPVQAPEAPQPEVQPVQAPRPEVQPMQAPEGYQPVPPMADDFNQTNVQTVPPAEKKPFPKAAKLGIIFGGIGVAAVAAILVVIFAVIIPMTKPKIDLTKFVTVDLYEHGESVVDGKINGEFELDSRKIVDAYPQIFNGKPAALSALDSALYDIKVEYVDSSDTSNMDYGYKYVTFSNLKKDSEVKITIVLPEKDSFGYESLRTEESMIGASFAGGTVNVNIADSIEAEGYSVVDTENIDLLGYIEKNKLASAIVDSLGEVTMGILPFEAKFGSYTVKNESYESYAPSVYDANDNYITSIYLSFDKKAALKAGDKVTVSYDGDNSYMADNYGLVLEGKPFTYTVAMPEKLDEKSAKKNAEAIKKYITDHPELDSSYKKGDKLEVTDLYYVSWKDNSDYHDIVAIVRNSTQNYYCTLELETKGFFVNGEFIYGGYSSYAGSHGKSTDDAAKSNSYLEPNSKYYTATKLI</sequence>
<evidence type="ECO:0000256" key="1">
    <source>
        <dbReference type="SAM" id="MobiDB-lite"/>
    </source>
</evidence>
<keyword evidence="5" id="KW-1185">Reference proteome</keyword>
<dbReference type="InterPro" id="IPR026870">
    <property type="entry name" value="Zinc_ribbon_dom"/>
</dbReference>
<feature type="domain" description="Zinc-ribbon" evidence="3">
    <location>
        <begin position="2"/>
        <end position="24"/>
    </location>
</feature>
<evidence type="ECO:0000313" key="4">
    <source>
        <dbReference type="EMBL" id="MBK6088566.1"/>
    </source>
</evidence>
<feature type="region of interest" description="Disordered" evidence="1">
    <location>
        <begin position="19"/>
        <end position="81"/>
    </location>
</feature>
<keyword evidence="2" id="KW-0812">Transmembrane</keyword>
<protein>
    <submittedName>
        <fullName evidence="4">Zinc-ribbon domain-containing protein</fullName>
    </submittedName>
</protein>
<feature type="transmembrane region" description="Helical" evidence="2">
    <location>
        <begin position="119"/>
        <end position="143"/>
    </location>
</feature>
<name>A0A934WPP9_9FIRM</name>
<dbReference type="Proteomes" id="UP000633365">
    <property type="component" value="Unassembled WGS sequence"/>
</dbReference>
<keyword evidence="2" id="KW-0472">Membrane</keyword>
<gene>
    <name evidence="4" type="ORF">JKK62_07860</name>
</gene>
<dbReference type="EMBL" id="JAEQMG010000068">
    <property type="protein sequence ID" value="MBK6088566.1"/>
    <property type="molecule type" value="Genomic_DNA"/>
</dbReference>
<comment type="caution">
    <text evidence="4">The sequence shown here is derived from an EMBL/GenBank/DDBJ whole genome shotgun (WGS) entry which is preliminary data.</text>
</comment>
<evidence type="ECO:0000259" key="3">
    <source>
        <dbReference type="Pfam" id="PF13240"/>
    </source>
</evidence>
<dbReference type="AlphaFoldDB" id="A0A934WPP9"/>
<accession>A0A934WPP9</accession>
<proteinExistence type="predicted"/>